<dbReference type="EMBL" id="FNNG01000021">
    <property type="protein sequence ID" value="SDX80368.1"/>
    <property type="molecule type" value="Genomic_DNA"/>
</dbReference>
<keyword evidence="8" id="KW-1185">Reference proteome</keyword>
<reference evidence="7 8" key="1">
    <citation type="submission" date="2016-10" db="EMBL/GenBank/DDBJ databases">
        <authorList>
            <person name="de Groot N.N."/>
        </authorList>
    </citation>
    <scope>NUCLEOTIDE SEQUENCE [LARGE SCALE GENOMIC DNA]</scope>
    <source>
        <strain evidence="7 8">DSM 23310</strain>
    </source>
</reference>
<dbReference type="GO" id="GO:0022857">
    <property type="term" value="F:transmembrane transporter activity"/>
    <property type="evidence" value="ECO:0007669"/>
    <property type="project" value="InterPro"/>
</dbReference>
<dbReference type="PANTHER" id="PTHR32196">
    <property type="entry name" value="ABC TRANSPORTER PERMEASE PROTEIN YPHD-RELATED-RELATED"/>
    <property type="match status" value="1"/>
</dbReference>
<evidence type="ECO:0000256" key="5">
    <source>
        <dbReference type="ARBA" id="ARBA00023136"/>
    </source>
</evidence>
<proteinExistence type="predicted"/>
<feature type="transmembrane region" description="Helical" evidence="6">
    <location>
        <begin position="126"/>
        <end position="144"/>
    </location>
</feature>
<feature type="transmembrane region" description="Helical" evidence="6">
    <location>
        <begin position="258"/>
        <end position="278"/>
    </location>
</feature>
<evidence type="ECO:0000313" key="7">
    <source>
        <dbReference type="EMBL" id="SDX80368.1"/>
    </source>
</evidence>
<accession>A0A1H3EQG9</accession>
<feature type="transmembrane region" description="Helical" evidence="6">
    <location>
        <begin position="58"/>
        <end position="80"/>
    </location>
</feature>
<evidence type="ECO:0000256" key="4">
    <source>
        <dbReference type="ARBA" id="ARBA00022989"/>
    </source>
</evidence>
<keyword evidence="4 6" id="KW-1133">Transmembrane helix</keyword>
<comment type="subcellular location">
    <subcellularLocation>
        <location evidence="1">Cell membrane</location>
        <topology evidence="1">Multi-pass membrane protein</topology>
    </subcellularLocation>
</comment>
<keyword evidence="2" id="KW-1003">Cell membrane</keyword>
<feature type="transmembrane region" description="Helical" evidence="6">
    <location>
        <begin position="87"/>
        <end position="106"/>
    </location>
</feature>
<evidence type="ECO:0000256" key="2">
    <source>
        <dbReference type="ARBA" id="ARBA00022475"/>
    </source>
</evidence>
<dbReference type="Proteomes" id="UP000198828">
    <property type="component" value="Unassembled WGS sequence"/>
</dbReference>
<evidence type="ECO:0000256" key="6">
    <source>
        <dbReference type="SAM" id="Phobius"/>
    </source>
</evidence>
<dbReference type="CDD" id="cd06574">
    <property type="entry name" value="TM_PBP1_branched-chain-AA_like"/>
    <property type="match status" value="1"/>
</dbReference>
<dbReference type="RefSeq" id="WP_093755018.1">
    <property type="nucleotide sequence ID" value="NZ_FNNG01000021.1"/>
</dbReference>
<organism evidence="7 8">
    <name type="scientific">Tepidimicrobium xylanilyticum</name>
    <dbReference type="NCBI Taxonomy" id="1123352"/>
    <lineage>
        <taxon>Bacteria</taxon>
        <taxon>Bacillati</taxon>
        <taxon>Bacillota</taxon>
        <taxon>Tissierellia</taxon>
        <taxon>Tissierellales</taxon>
        <taxon>Tepidimicrobiaceae</taxon>
        <taxon>Tepidimicrobium</taxon>
    </lineage>
</organism>
<keyword evidence="3 6" id="KW-0812">Transmembrane</keyword>
<feature type="transmembrane region" description="Helical" evidence="6">
    <location>
        <begin position="174"/>
        <end position="194"/>
    </location>
</feature>
<dbReference type="GO" id="GO:0005886">
    <property type="term" value="C:plasma membrane"/>
    <property type="evidence" value="ECO:0007669"/>
    <property type="project" value="UniProtKB-SubCell"/>
</dbReference>
<feature type="transmembrane region" description="Helical" evidence="6">
    <location>
        <begin position="6"/>
        <end position="24"/>
    </location>
</feature>
<name>A0A1H3EQG9_9FIRM</name>
<evidence type="ECO:0000256" key="1">
    <source>
        <dbReference type="ARBA" id="ARBA00004651"/>
    </source>
</evidence>
<feature type="transmembrane region" description="Helical" evidence="6">
    <location>
        <begin position="232"/>
        <end position="252"/>
    </location>
</feature>
<evidence type="ECO:0000256" key="3">
    <source>
        <dbReference type="ARBA" id="ARBA00022692"/>
    </source>
</evidence>
<dbReference type="AlphaFoldDB" id="A0A1H3EQG9"/>
<protein>
    <submittedName>
        <fullName evidence="7">Putative ABC transport system permease protein</fullName>
    </submittedName>
</protein>
<feature type="transmembrane region" description="Helical" evidence="6">
    <location>
        <begin position="200"/>
        <end position="220"/>
    </location>
</feature>
<sequence>MNSFVLGIIQQSLIFSIAVMGIYITYKILKFADLSADGSFTLGASVSAILITKGFNPFISLAVSMLVGAIAGAITGVLNVKLKIQDILSSILVMVGLYSVNLRIMGGMANLPLFNQNTIFTDRNPLLIIFLFATISVLFFTWFFKTKLGYLLKGIGDNENMIISLGINTGSIKIFALALSNAFIALSGGILGQYQGFSDINMGTGTMIMGLASIIIGFTIFRNIKFSNSSILCIFGTLIYRTSIALSLRVGFNPSDLKLISSIIVVIALSLDNGRGLFKKYAIKKEKSEYSSNLREVGSRNA</sequence>
<keyword evidence="5 6" id="KW-0472">Membrane</keyword>
<gene>
    <name evidence="7" type="ORF">SAMN05660923_02967</name>
</gene>
<dbReference type="PANTHER" id="PTHR32196:SF69">
    <property type="entry name" value="BRANCHED-CHAIN AMINO ACID TRANSPORT SYSTEM, PERMEASE PROTEIN"/>
    <property type="match status" value="1"/>
</dbReference>
<dbReference type="InterPro" id="IPR001851">
    <property type="entry name" value="ABC_transp_permease"/>
</dbReference>
<dbReference type="Pfam" id="PF02653">
    <property type="entry name" value="BPD_transp_2"/>
    <property type="match status" value="1"/>
</dbReference>
<evidence type="ECO:0000313" key="8">
    <source>
        <dbReference type="Proteomes" id="UP000198828"/>
    </source>
</evidence>
<dbReference type="OrthoDB" id="9778389at2"/>